<dbReference type="EMBL" id="CP007140">
    <property type="protein sequence ID" value="AJC71939.1"/>
    <property type="molecule type" value="Genomic_DNA"/>
</dbReference>
<dbReference type="Pfam" id="PF21664">
    <property type="entry name" value="TBPIP_C"/>
    <property type="match status" value="1"/>
</dbReference>
<evidence type="ECO:0000259" key="2">
    <source>
        <dbReference type="Pfam" id="PF21664"/>
    </source>
</evidence>
<dbReference type="KEGG" id="tgy:X802_07050"/>
<sequence length="226" mass="26020">MDYGSLSPRIKRVYTQVRYLDDYYWNIRDDSIEGVHKKSRIRVLILAADNKDAALDMAEKLNEKGIVIIAVPEKGVFTVHNGAFIMTYKYARATLSDIHDHIVWSGFKVVDNGGSLEQEDIYEYLGGRLIAHIKENAVVGQDYVFWQFYKCEKCGKYVDIDSLESHLKNHGIKLHEKSEEHYEVLELNFRDGKVYNKFGEEVPLSEFSEEARDFLKESMGGASHSL</sequence>
<evidence type="ECO:0000313" key="3">
    <source>
        <dbReference type="EMBL" id="AJC71939.1"/>
    </source>
</evidence>
<dbReference type="Gene3D" id="3.40.1350.70">
    <property type="entry name" value="TBP-interacting protein, N-terminal domain"/>
    <property type="match status" value="1"/>
</dbReference>
<proteinExistence type="predicted"/>
<dbReference type="GeneID" id="27135413"/>
<accession>A0A0X1KKZ5</accession>
<dbReference type="AlphaFoldDB" id="A0A0X1KKZ5"/>
<dbReference type="InterPro" id="IPR043112">
    <property type="entry name" value="TIP_C"/>
</dbReference>
<dbReference type="PATRIC" id="fig|1432656.3.peg.1367"/>
<dbReference type="RefSeq" id="WP_062372113.1">
    <property type="nucleotide sequence ID" value="NZ_CP007140.1"/>
</dbReference>
<dbReference type="Pfam" id="PF15517">
    <property type="entry name" value="TBPIP_N"/>
    <property type="match status" value="1"/>
</dbReference>
<organism evidence="3 4">
    <name type="scientific">Thermococcus guaymasensis DSM 11113</name>
    <dbReference type="NCBI Taxonomy" id="1432656"/>
    <lineage>
        <taxon>Archaea</taxon>
        <taxon>Methanobacteriati</taxon>
        <taxon>Methanobacteriota</taxon>
        <taxon>Thermococci</taxon>
        <taxon>Thermococcales</taxon>
        <taxon>Thermococcaceae</taxon>
        <taxon>Thermococcus</taxon>
    </lineage>
</organism>
<name>A0A0X1KKZ5_9EURY</name>
<dbReference type="Proteomes" id="UP000062043">
    <property type="component" value="Chromosome"/>
</dbReference>
<reference evidence="3 4" key="1">
    <citation type="submission" date="2014-01" db="EMBL/GenBank/DDBJ databases">
        <title>Genome sequencing of Thermococcus guaymasensis.</title>
        <authorList>
            <person name="Zhang X."/>
            <person name="Alvare G."/>
            <person name="Fristensky B."/>
            <person name="Chen L."/>
            <person name="Suen T."/>
            <person name="Chen Q."/>
            <person name="Ma K."/>
        </authorList>
    </citation>
    <scope>NUCLEOTIDE SEQUENCE [LARGE SCALE GENOMIC DNA]</scope>
    <source>
        <strain evidence="3 4">DSM 11113</strain>
    </source>
</reference>
<protein>
    <submittedName>
        <fullName evidence="3">TBP-interacting protein</fullName>
    </submittedName>
</protein>
<feature type="domain" description="TBP-interacting protein C-terminal" evidence="2">
    <location>
        <begin position="103"/>
        <end position="217"/>
    </location>
</feature>
<evidence type="ECO:0000313" key="4">
    <source>
        <dbReference type="Proteomes" id="UP000062043"/>
    </source>
</evidence>
<dbReference type="SUPFAM" id="SSF159612">
    <property type="entry name" value="TBP-interacting protein-like"/>
    <property type="match status" value="1"/>
</dbReference>
<dbReference type="InterPro" id="IPR049118">
    <property type="entry name" value="TBPIP_C"/>
</dbReference>
<gene>
    <name evidence="3" type="ORF">X802_07050</name>
</gene>
<dbReference type="InterPro" id="IPR038230">
    <property type="entry name" value="TIP_N_sf"/>
</dbReference>
<dbReference type="InterPro" id="IPR029125">
    <property type="entry name" value="TIP_N"/>
</dbReference>
<evidence type="ECO:0000259" key="1">
    <source>
        <dbReference type="Pfam" id="PF15517"/>
    </source>
</evidence>
<dbReference type="Gene3D" id="3.90.79.30">
    <property type="entry name" value="TBP-interacting protein, C-terminal domain"/>
    <property type="match status" value="1"/>
</dbReference>
<feature type="domain" description="TBP-interacting protein N-terminal" evidence="1">
    <location>
        <begin position="3"/>
        <end position="102"/>
    </location>
</feature>
<dbReference type="OrthoDB" id="84510at2157"/>
<keyword evidence="4" id="KW-1185">Reference proteome</keyword>